<organism evidence="3 4">
    <name type="scientific">Araneus ventricosus</name>
    <name type="common">Orbweaver spider</name>
    <name type="synonym">Epeira ventricosa</name>
    <dbReference type="NCBI Taxonomy" id="182803"/>
    <lineage>
        <taxon>Eukaryota</taxon>
        <taxon>Metazoa</taxon>
        <taxon>Ecdysozoa</taxon>
        <taxon>Arthropoda</taxon>
        <taxon>Chelicerata</taxon>
        <taxon>Arachnida</taxon>
        <taxon>Araneae</taxon>
        <taxon>Araneomorphae</taxon>
        <taxon>Entelegynae</taxon>
        <taxon>Araneoidea</taxon>
        <taxon>Araneidae</taxon>
        <taxon>Araneus</taxon>
    </lineage>
</organism>
<dbReference type="AlphaFoldDB" id="A0A4Y2J1F7"/>
<gene>
    <name evidence="3" type="ORF">AVEN_189715_1</name>
</gene>
<name>A0A4Y2J1F7_ARAVE</name>
<feature type="coiled-coil region" evidence="1">
    <location>
        <begin position="79"/>
        <end position="106"/>
    </location>
</feature>
<feature type="compositionally biased region" description="Acidic residues" evidence="2">
    <location>
        <begin position="25"/>
        <end position="41"/>
    </location>
</feature>
<reference evidence="3 4" key="1">
    <citation type="journal article" date="2019" name="Sci. Rep.">
        <title>Orb-weaving spider Araneus ventricosus genome elucidates the spidroin gene catalogue.</title>
        <authorList>
            <person name="Kono N."/>
            <person name="Nakamura H."/>
            <person name="Ohtoshi R."/>
            <person name="Moran D.A.P."/>
            <person name="Shinohara A."/>
            <person name="Yoshida Y."/>
            <person name="Fujiwara M."/>
            <person name="Mori M."/>
            <person name="Tomita M."/>
            <person name="Arakawa K."/>
        </authorList>
    </citation>
    <scope>NUCLEOTIDE SEQUENCE [LARGE SCALE GENOMIC DNA]</scope>
</reference>
<protein>
    <submittedName>
        <fullName evidence="3">Uncharacterized protein</fullName>
    </submittedName>
</protein>
<proteinExistence type="predicted"/>
<keyword evidence="1" id="KW-0175">Coiled coil</keyword>
<sequence length="151" mass="17868">MDTEQESTSEAGDKESIDILKAELPDDTADSDSSQDSETDTVSESNLLAALQSKDKRTEDDASLDERAVVEFLEAFLLNALLRQENEMLKCRRRKLEAEVNVLRRQLTWLWIQTQFLRRMRDLLWIRNELLMIFWMFLHSLRKFPVLFIDW</sequence>
<dbReference type="EMBL" id="BGPR01003106">
    <property type="protein sequence ID" value="GBM83754.1"/>
    <property type="molecule type" value="Genomic_DNA"/>
</dbReference>
<evidence type="ECO:0000256" key="1">
    <source>
        <dbReference type="SAM" id="Coils"/>
    </source>
</evidence>
<evidence type="ECO:0000313" key="4">
    <source>
        <dbReference type="Proteomes" id="UP000499080"/>
    </source>
</evidence>
<feature type="region of interest" description="Disordered" evidence="2">
    <location>
        <begin position="1"/>
        <end position="47"/>
    </location>
</feature>
<evidence type="ECO:0000313" key="3">
    <source>
        <dbReference type="EMBL" id="GBM83754.1"/>
    </source>
</evidence>
<comment type="caution">
    <text evidence="3">The sequence shown here is derived from an EMBL/GenBank/DDBJ whole genome shotgun (WGS) entry which is preliminary data.</text>
</comment>
<accession>A0A4Y2J1F7</accession>
<feature type="compositionally biased region" description="Basic and acidic residues" evidence="2">
    <location>
        <begin position="11"/>
        <end position="24"/>
    </location>
</feature>
<keyword evidence="4" id="KW-1185">Reference proteome</keyword>
<evidence type="ECO:0000256" key="2">
    <source>
        <dbReference type="SAM" id="MobiDB-lite"/>
    </source>
</evidence>
<dbReference type="Proteomes" id="UP000499080">
    <property type="component" value="Unassembled WGS sequence"/>
</dbReference>